<evidence type="ECO:0000313" key="1">
    <source>
        <dbReference type="Proteomes" id="UP001652625"/>
    </source>
</evidence>
<sequence length="213" mass="24603">MADLDGLDESVVSTLKSRKKKKRCSAREKNKLFRHSSGGKIPTISCNHVSGYCKARDITKDNLLKHHTEFYSIANKVSQDATILSMLNIISVKRVRVKYNNRIKLRNMSIEYFLCCEGIKVRVCQALFCSVLSIKPDRVLRIARHWYEHGTTRPENRGGDRKKIAFSEKKEVIKNHIQSFNCRASHYGRKGAPGRKYLPSDLNVKRMYDFFFG</sequence>
<name>A0ABM4CSK6_HYDVU</name>
<dbReference type="RefSeq" id="XP_065664894.1">
    <property type="nucleotide sequence ID" value="XM_065808822.1"/>
</dbReference>
<proteinExistence type="predicted"/>
<accession>A0ABM4CSK6</accession>
<gene>
    <name evidence="2" type="primary">LOC136086584</name>
</gene>
<organism evidence="1 2">
    <name type="scientific">Hydra vulgaris</name>
    <name type="common">Hydra</name>
    <name type="synonym">Hydra attenuata</name>
    <dbReference type="NCBI Taxonomy" id="6087"/>
    <lineage>
        <taxon>Eukaryota</taxon>
        <taxon>Metazoa</taxon>
        <taxon>Cnidaria</taxon>
        <taxon>Hydrozoa</taxon>
        <taxon>Hydroidolina</taxon>
        <taxon>Anthoathecata</taxon>
        <taxon>Aplanulata</taxon>
        <taxon>Hydridae</taxon>
        <taxon>Hydra</taxon>
    </lineage>
</organism>
<evidence type="ECO:0000313" key="2">
    <source>
        <dbReference type="RefSeq" id="XP_065664894.1"/>
    </source>
</evidence>
<dbReference type="PANTHER" id="PTHR10773:SF19">
    <property type="match status" value="1"/>
</dbReference>
<dbReference type="Proteomes" id="UP001652625">
    <property type="component" value="Chromosome 10"/>
</dbReference>
<reference evidence="2" key="1">
    <citation type="submission" date="2025-08" db="UniProtKB">
        <authorList>
            <consortium name="RefSeq"/>
        </authorList>
    </citation>
    <scope>IDENTIFICATION</scope>
</reference>
<keyword evidence="1" id="KW-1185">Reference proteome</keyword>
<dbReference type="GeneID" id="136086584"/>
<protein>
    <submittedName>
        <fullName evidence="2">Uncharacterized protein LOC136086584</fullName>
    </submittedName>
</protein>
<dbReference type="PANTHER" id="PTHR10773">
    <property type="entry name" value="DNA-DIRECTED RNA POLYMERASES I, II, AND III SUBUNIT RPABC2"/>
    <property type="match status" value="1"/>
</dbReference>